<keyword evidence="2 5" id="KW-0813">Transport</keyword>
<keyword evidence="5" id="KW-0472">Membrane</keyword>
<proteinExistence type="inferred from homology"/>
<feature type="chain" id="PRO_5044995383" description="Maltodextrin-binding protein" evidence="5">
    <location>
        <begin position="20"/>
        <end position="433"/>
    </location>
</feature>
<evidence type="ECO:0000256" key="4">
    <source>
        <dbReference type="ARBA" id="ARBA00022729"/>
    </source>
</evidence>
<gene>
    <name evidence="7" type="ORF">JOC95_002527</name>
</gene>
<comment type="subcellular location">
    <subcellularLocation>
        <location evidence="5">Cell membrane</location>
        <topology evidence="5">Lipid-anchor</topology>
    </subcellularLocation>
</comment>
<dbReference type="PRINTS" id="PR00181">
    <property type="entry name" value="MALTOSEBP"/>
</dbReference>
<feature type="region of interest" description="Disordered" evidence="6">
    <location>
        <begin position="28"/>
        <end position="53"/>
    </location>
</feature>
<dbReference type="SUPFAM" id="SSF53850">
    <property type="entry name" value="Periplasmic binding protein-like II"/>
    <property type="match status" value="1"/>
</dbReference>
<dbReference type="PANTHER" id="PTHR30061:SF50">
    <property type="entry name" value="MALTOSE_MALTODEXTRIN-BINDING PERIPLASMIC PROTEIN"/>
    <property type="match status" value="1"/>
</dbReference>
<dbReference type="InterPro" id="IPR006059">
    <property type="entry name" value="SBP"/>
</dbReference>
<organism evidence="7 8">
    <name type="scientific">Sutcliffiella tianshenii</name>
    <dbReference type="NCBI Taxonomy" id="1463404"/>
    <lineage>
        <taxon>Bacteria</taxon>
        <taxon>Bacillati</taxon>
        <taxon>Bacillota</taxon>
        <taxon>Bacilli</taxon>
        <taxon>Bacillales</taxon>
        <taxon>Bacillaceae</taxon>
        <taxon>Sutcliffiella</taxon>
    </lineage>
</organism>
<evidence type="ECO:0000256" key="6">
    <source>
        <dbReference type="SAM" id="MobiDB-lite"/>
    </source>
</evidence>
<reference evidence="7 8" key="1">
    <citation type="submission" date="2021-01" db="EMBL/GenBank/DDBJ databases">
        <title>Genomic Encyclopedia of Type Strains, Phase IV (KMG-IV): sequencing the most valuable type-strain genomes for metagenomic binning, comparative biology and taxonomic classification.</title>
        <authorList>
            <person name="Goeker M."/>
        </authorList>
    </citation>
    <scope>NUCLEOTIDE SEQUENCE [LARGE SCALE GENOMIC DNA]</scope>
    <source>
        <strain evidence="7 8">DSM 25879</strain>
    </source>
</reference>
<keyword evidence="5" id="KW-0449">Lipoprotein</keyword>
<protein>
    <recommendedName>
        <fullName evidence="5">Maltodextrin-binding protein</fullName>
    </recommendedName>
</protein>
<comment type="similarity">
    <text evidence="1 5">Belongs to the bacterial solute-binding protein 1 family.</text>
</comment>
<dbReference type="Pfam" id="PF13416">
    <property type="entry name" value="SBP_bac_8"/>
    <property type="match status" value="1"/>
</dbReference>
<evidence type="ECO:0000313" key="7">
    <source>
        <dbReference type="EMBL" id="MBM7620672.1"/>
    </source>
</evidence>
<evidence type="ECO:0000256" key="2">
    <source>
        <dbReference type="ARBA" id="ARBA00022448"/>
    </source>
</evidence>
<keyword evidence="3 5" id="KW-0762">Sugar transport</keyword>
<name>A0ABS2P220_9BACI</name>
<evidence type="ECO:0000256" key="3">
    <source>
        <dbReference type="ARBA" id="ARBA00022597"/>
    </source>
</evidence>
<evidence type="ECO:0000313" key="8">
    <source>
        <dbReference type="Proteomes" id="UP000737402"/>
    </source>
</evidence>
<accession>A0ABS2P220</accession>
<dbReference type="PANTHER" id="PTHR30061">
    <property type="entry name" value="MALTOSE-BINDING PERIPLASMIC PROTEIN"/>
    <property type="match status" value="1"/>
</dbReference>
<keyword evidence="8" id="KW-1185">Reference proteome</keyword>
<keyword evidence="5" id="KW-1003">Cell membrane</keyword>
<dbReference type="EMBL" id="JAFBED010000005">
    <property type="protein sequence ID" value="MBM7620672.1"/>
    <property type="molecule type" value="Genomic_DNA"/>
</dbReference>
<dbReference type="Gene3D" id="3.40.190.10">
    <property type="entry name" value="Periplasmic binding protein-like II"/>
    <property type="match status" value="2"/>
</dbReference>
<keyword evidence="4 5" id="KW-0732">Signal</keyword>
<evidence type="ECO:0000256" key="1">
    <source>
        <dbReference type="ARBA" id="ARBA00008520"/>
    </source>
</evidence>
<evidence type="ECO:0000256" key="5">
    <source>
        <dbReference type="RuleBase" id="RU365005"/>
    </source>
</evidence>
<sequence length="433" mass="46725">MKKFLVMLMVAVLTLGVLAACGPQRDRNAGEGNGNGNAANNGEGTTTEGVEKPEKLTVWVNDQEEQKAALEEIFAAYTEETGIKVEATGISMLDQIEVLALDAPSGKGPDIFFQPHDRIGDIVLQGLADPIDLGEDAKKYSETAMNAVTVDGEVYGVPQVIETYGLFYNKDLVSAEEVATMEGLMKVAADQTDQAQDKYGFLMEATNFYFIYPFFAGNGGYVFKNDGSGFDAKDIGLANEGAVEGGELVQSWFSNGYIPKEINGDIMNGLFTGGKVASVITGPWNIPTYKEALGDKLGTATLPKLDNGDVPKSFVGVKTWMLSSYSENQEWAIDLMKFVTNYDNAMKYYSAAGEMPALQEALDSDEIANDELIGAFAEQTQYGEPMPNIPQMQQVWEPMGSALQFIANGDDVADVLAEAKQQIEDKIAASGAQ</sequence>
<feature type="compositionally biased region" description="Low complexity" evidence="6">
    <location>
        <begin position="36"/>
        <end position="48"/>
    </location>
</feature>
<comment type="caution">
    <text evidence="7">The sequence shown here is derived from an EMBL/GenBank/DDBJ whole genome shotgun (WGS) entry which is preliminary data.</text>
</comment>
<dbReference type="Proteomes" id="UP000737402">
    <property type="component" value="Unassembled WGS sequence"/>
</dbReference>
<feature type="signal peptide" evidence="5">
    <location>
        <begin position="1"/>
        <end position="19"/>
    </location>
</feature>
<dbReference type="RefSeq" id="WP_204416625.1">
    <property type="nucleotide sequence ID" value="NZ_JAFBED010000005.1"/>
</dbReference>
<dbReference type="PROSITE" id="PS51257">
    <property type="entry name" value="PROKAR_LIPOPROTEIN"/>
    <property type="match status" value="1"/>
</dbReference>
<dbReference type="InterPro" id="IPR006060">
    <property type="entry name" value="Maltose/Cyclodextrin-bd"/>
</dbReference>